<keyword evidence="1" id="KW-1133">Transmembrane helix</keyword>
<protein>
    <submittedName>
        <fullName evidence="2">Uncharacterized protein</fullName>
    </submittedName>
</protein>
<evidence type="ECO:0000256" key="1">
    <source>
        <dbReference type="SAM" id="Phobius"/>
    </source>
</evidence>
<organism evidence="2">
    <name type="scientific">Arundo donax</name>
    <name type="common">Giant reed</name>
    <name type="synonym">Donax arundinaceus</name>
    <dbReference type="NCBI Taxonomy" id="35708"/>
    <lineage>
        <taxon>Eukaryota</taxon>
        <taxon>Viridiplantae</taxon>
        <taxon>Streptophyta</taxon>
        <taxon>Embryophyta</taxon>
        <taxon>Tracheophyta</taxon>
        <taxon>Spermatophyta</taxon>
        <taxon>Magnoliopsida</taxon>
        <taxon>Liliopsida</taxon>
        <taxon>Poales</taxon>
        <taxon>Poaceae</taxon>
        <taxon>PACMAD clade</taxon>
        <taxon>Arundinoideae</taxon>
        <taxon>Arundineae</taxon>
        <taxon>Arundo</taxon>
    </lineage>
</organism>
<keyword evidence="1" id="KW-0812">Transmembrane</keyword>
<evidence type="ECO:0000313" key="2">
    <source>
        <dbReference type="EMBL" id="JAD57542.1"/>
    </source>
</evidence>
<reference evidence="2" key="2">
    <citation type="journal article" date="2015" name="Data Brief">
        <title>Shoot transcriptome of the giant reed, Arundo donax.</title>
        <authorList>
            <person name="Barrero R.A."/>
            <person name="Guerrero F.D."/>
            <person name="Moolhuijzen P."/>
            <person name="Goolsby J.A."/>
            <person name="Tidwell J."/>
            <person name="Bellgard S.E."/>
            <person name="Bellgard M.I."/>
        </authorList>
    </citation>
    <scope>NUCLEOTIDE SEQUENCE</scope>
    <source>
        <tissue evidence="2">Shoot tissue taken approximately 20 cm above the soil surface</tissue>
    </source>
</reference>
<name>A0A0A9BE21_ARUDO</name>
<keyword evidence="1" id="KW-0472">Membrane</keyword>
<reference evidence="2" key="1">
    <citation type="submission" date="2014-09" db="EMBL/GenBank/DDBJ databases">
        <authorList>
            <person name="Magalhaes I.L.F."/>
            <person name="Oliveira U."/>
            <person name="Santos F.R."/>
            <person name="Vidigal T.H.D.A."/>
            <person name="Brescovit A.D."/>
            <person name="Santos A.J."/>
        </authorList>
    </citation>
    <scope>NUCLEOTIDE SEQUENCE</scope>
    <source>
        <tissue evidence="2">Shoot tissue taken approximately 20 cm above the soil surface</tissue>
    </source>
</reference>
<sequence>MKKYFHNVQLFLIEIIYFLDIIGQSAILETVSMS</sequence>
<accession>A0A0A9BE21</accession>
<dbReference type="AlphaFoldDB" id="A0A0A9BE21"/>
<proteinExistence type="predicted"/>
<feature type="transmembrane region" description="Helical" evidence="1">
    <location>
        <begin position="7"/>
        <end position="28"/>
    </location>
</feature>
<dbReference type="EMBL" id="GBRH01240353">
    <property type="protein sequence ID" value="JAD57542.1"/>
    <property type="molecule type" value="Transcribed_RNA"/>
</dbReference>